<dbReference type="SUPFAM" id="SSF56112">
    <property type="entry name" value="Protein kinase-like (PK-like)"/>
    <property type="match status" value="1"/>
</dbReference>
<dbReference type="OMA" id="CQPFGKR"/>
<keyword evidence="2" id="KW-0418">Kinase</keyword>
<dbReference type="InterPro" id="IPR000719">
    <property type="entry name" value="Prot_kinase_dom"/>
</dbReference>
<organism evidence="2 3">
    <name type="scientific">Glarea lozoyensis (strain ATCC 20868 / MF5171)</name>
    <dbReference type="NCBI Taxonomy" id="1116229"/>
    <lineage>
        <taxon>Eukaryota</taxon>
        <taxon>Fungi</taxon>
        <taxon>Dikarya</taxon>
        <taxon>Ascomycota</taxon>
        <taxon>Pezizomycotina</taxon>
        <taxon>Leotiomycetes</taxon>
        <taxon>Helotiales</taxon>
        <taxon>Helotiaceae</taxon>
        <taxon>Glarea</taxon>
    </lineage>
</organism>
<dbReference type="GO" id="GO:0004674">
    <property type="term" value="F:protein serine/threonine kinase activity"/>
    <property type="evidence" value="ECO:0007669"/>
    <property type="project" value="TreeGrafter"/>
</dbReference>
<dbReference type="HOGENOM" id="CLU_062257_2_0_1"/>
<dbReference type="Gene3D" id="1.10.510.10">
    <property type="entry name" value="Transferase(Phosphotransferase) domain 1"/>
    <property type="match status" value="1"/>
</dbReference>
<dbReference type="EMBL" id="KE145355">
    <property type="protein sequence ID" value="EPE34776.1"/>
    <property type="molecule type" value="Genomic_DNA"/>
</dbReference>
<dbReference type="InterPro" id="IPR011009">
    <property type="entry name" value="Kinase-like_dom_sf"/>
</dbReference>
<proteinExistence type="predicted"/>
<dbReference type="KEGG" id="glz:GLAREA_10471"/>
<accession>S3DS63</accession>
<feature type="domain" description="Protein kinase" evidence="1">
    <location>
        <begin position="34"/>
        <end position="261"/>
    </location>
</feature>
<keyword evidence="3" id="KW-1185">Reference proteome</keyword>
<dbReference type="RefSeq" id="XP_008077763.1">
    <property type="nucleotide sequence ID" value="XM_008079572.1"/>
</dbReference>
<evidence type="ECO:0000313" key="2">
    <source>
        <dbReference type="EMBL" id="EPE34776.1"/>
    </source>
</evidence>
<evidence type="ECO:0000313" key="3">
    <source>
        <dbReference type="Proteomes" id="UP000016922"/>
    </source>
</evidence>
<name>S3DS63_GLAL2</name>
<sequence length="261" mass="29787">MSSDQPHPVVTSLRDLTIIEAWDTKTNSPKYVTFYYITQDERVYFGQSSKNKRDITLDEFSAALEPVRDDELYPEVPTTISLTIAPAELDDHTAFVKRPGLVFYEEMKGTSYIPNNLLDETIIMETISHSPHPNIVKYYGCRVQRGRITAILLEKLQWTLTQYVSTPGFHQVDKIQFAAELQSAVDFLHSLGLAHNDISPDNIMIKDGLPILIDFGSCQPFGRNLQSLGTPGWCKETFFTSEKEHDAYSMDKLRTWLQESK</sequence>
<dbReference type="SMART" id="SM00220">
    <property type="entry name" value="S_TKc"/>
    <property type="match status" value="1"/>
</dbReference>
<dbReference type="Proteomes" id="UP000016922">
    <property type="component" value="Unassembled WGS sequence"/>
</dbReference>
<gene>
    <name evidence="2" type="ORF">GLAREA_10471</name>
</gene>
<dbReference type="STRING" id="1116229.S3DS63"/>
<dbReference type="PANTHER" id="PTHR44167:SF24">
    <property type="entry name" value="SERINE_THREONINE-PROTEIN KINASE CHK2"/>
    <property type="match status" value="1"/>
</dbReference>
<dbReference type="Pfam" id="PF00069">
    <property type="entry name" value="Pkinase"/>
    <property type="match status" value="1"/>
</dbReference>
<evidence type="ECO:0000259" key="1">
    <source>
        <dbReference type="PROSITE" id="PS50011"/>
    </source>
</evidence>
<dbReference type="PANTHER" id="PTHR44167">
    <property type="entry name" value="OVARIAN-SPECIFIC SERINE/THREONINE-PROTEIN KINASE LOK-RELATED"/>
    <property type="match status" value="1"/>
</dbReference>
<protein>
    <submittedName>
        <fullName evidence="2">Protein kinase-like (PK-like)</fullName>
    </submittedName>
</protein>
<dbReference type="GO" id="GO:0005634">
    <property type="term" value="C:nucleus"/>
    <property type="evidence" value="ECO:0007669"/>
    <property type="project" value="TreeGrafter"/>
</dbReference>
<dbReference type="AlphaFoldDB" id="S3DS63"/>
<dbReference type="PROSITE" id="PS50011">
    <property type="entry name" value="PROTEIN_KINASE_DOM"/>
    <property type="match status" value="1"/>
</dbReference>
<dbReference type="GO" id="GO:0044773">
    <property type="term" value="P:mitotic DNA damage checkpoint signaling"/>
    <property type="evidence" value="ECO:0007669"/>
    <property type="project" value="TreeGrafter"/>
</dbReference>
<keyword evidence="2" id="KW-0808">Transferase</keyword>
<reference evidence="2 3" key="1">
    <citation type="journal article" date="2013" name="BMC Genomics">
        <title>Genomics-driven discovery of the pneumocandin biosynthetic gene cluster in the fungus Glarea lozoyensis.</title>
        <authorList>
            <person name="Chen L."/>
            <person name="Yue Q."/>
            <person name="Zhang X."/>
            <person name="Xiang M."/>
            <person name="Wang C."/>
            <person name="Li S."/>
            <person name="Che Y."/>
            <person name="Ortiz-Lopez F.J."/>
            <person name="Bills G.F."/>
            <person name="Liu X."/>
            <person name="An Z."/>
        </authorList>
    </citation>
    <scope>NUCLEOTIDE SEQUENCE [LARGE SCALE GENOMIC DNA]</scope>
    <source>
        <strain evidence="3">ATCC 20868 / MF5171</strain>
    </source>
</reference>
<dbReference type="GO" id="GO:0005524">
    <property type="term" value="F:ATP binding"/>
    <property type="evidence" value="ECO:0007669"/>
    <property type="project" value="InterPro"/>
</dbReference>
<dbReference type="GO" id="GO:0005737">
    <property type="term" value="C:cytoplasm"/>
    <property type="evidence" value="ECO:0007669"/>
    <property type="project" value="TreeGrafter"/>
</dbReference>
<dbReference type="eggNOG" id="ENOG502RZ04">
    <property type="taxonomic scope" value="Eukaryota"/>
</dbReference>
<dbReference type="OrthoDB" id="4062651at2759"/>
<dbReference type="GeneID" id="19469517"/>